<protein>
    <submittedName>
        <fullName evidence="1">Uncharacterized protein</fullName>
    </submittedName>
</protein>
<comment type="caution">
    <text evidence="1">The sequence shown here is derived from an EMBL/GenBank/DDBJ whole genome shotgun (WGS) entry which is preliminary data.</text>
</comment>
<accession>A0ACB0XWP9</accession>
<sequence>MKQMMIAGSDPMNEMKDCLIQVWANEIMIEEIRRCANGSQSFKFQLEDEHNTKQILTQKPRFVPFLSFNDFSHIQIQSSLQLFFVEKMRHWNKTIEGNNENNQLQNIDNETNERISRTTKFNLKECNFPPEFWCINQKITLECFNKELCNQQNLINYGRPLNFKIIFNSKFGESRNYLIKYILNNLLNKNTLKYKLNFGKMFVELEPFYLTNQELEECGFSEWCAQRILEICISGSVADINQKNNLLLCLNTRYEQINLNWINECLFTSEGERQSIINCAQNSQIWQTYNSKLKIQQSQPFLGPEPIKNNLWILINNYSLSTIQNYIYILEQMVCLWYNGPGHNRDNCGRCEYEPSRCKIN</sequence>
<evidence type="ECO:0000313" key="2">
    <source>
        <dbReference type="Proteomes" id="UP001497535"/>
    </source>
</evidence>
<dbReference type="EMBL" id="CAVMJV010000003">
    <property type="protein sequence ID" value="CAK5020606.1"/>
    <property type="molecule type" value="Genomic_DNA"/>
</dbReference>
<dbReference type="Proteomes" id="UP001497535">
    <property type="component" value="Unassembled WGS sequence"/>
</dbReference>
<reference evidence="1" key="1">
    <citation type="submission" date="2023-11" db="EMBL/GenBank/DDBJ databases">
        <authorList>
            <person name="Poullet M."/>
        </authorList>
    </citation>
    <scope>NUCLEOTIDE SEQUENCE</scope>
    <source>
        <strain evidence="1">E1834</strain>
    </source>
</reference>
<name>A0ACB0XWP9_MELEN</name>
<organism evidence="1 2">
    <name type="scientific">Meloidogyne enterolobii</name>
    <name type="common">Root-knot nematode worm</name>
    <name type="synonym">Meloidogyne mayaguensis</name>
    <dbReference type="NCBI Taxonomy" id="390850"/>
    <lineage>
        <taxon>Eukaryota</taxon>
        <taxon>Metazoa</taxon>
        <taxon>Ecdysozoa</taxon>
        <taxon>Nematoda</taxon>
        <taxon>Chromadorea</taxon>
        <taxon>Rhabditida</taxon>
        <taxon>Tylenchina</taxon>
        <taxon>Tylenchomorpha</taxon>
        <taxon>Tylenchoidea</taxon>
        <taxon>Meloidogynidae</taxon>
        <taxon>Meloidogyninae</taxon>
        <taxon>Meloidogyne</taxon>
    </lineage>
</organism>
<gene>
    <name evidence="1" type="ORF">MENTE1834_LOCUS4488</name>
</gene>
<proteinExistence type="predicted"/>
<evidence type="ECO:0000313" key="1">
    <source>
        <dbReference type="EMBL" id="CAK5020606.1"/>
    </source>
</evidence>
<keyword evidence="2" id="KW-1185">Reference proteome</keyword>